<dbReference type="CDD" id="cd06193">
    <property type="entry name" value="siderophore_interacting"/>
    <property type="match status" value="1"/>
</dbReference>
<evidence type="ECO:0000259" key="2">
    <source>
        <dbReference type="Pfam" id="PF08021"/>
    </source>
</evidence>
<protein>
    <submittedName>
        <fullName evidence="3">Siderophore-interacting protein</fullName>
    </submittedName>
</protein>
<sequence>MTPWYRRLRVSAPSFVATLEPHPTIWLRLWVPSLTRDKLVQRGYTILDVDHDAGRFSLELVLHQPEGPAGVWGRDAVVGSTAEVAITTQKHRVDLAAGTVVLAGDTTAVPAVRTVLDALPPATRAVVVLADAHPDRTDLPLPERENTKLTWVEDGDDVVAALREHDVDPADTYVWAGGERRLVKAVRSYARDLGVGRDRQYTQAYWIEGHDGG</sequence>
<dbReference type="InterPro" id="IPR007037">
    <property type="entry name" value="SIP_rossman_dom"/>
</dbReference>
<dbReference type="InterPro" id="IPR039374">
    <property type="entry name" value="SIP_fam"/>
</dbReference>
<organism evidence="3 4">
    <name type="scientific">Luteimicrobium album</name>
    <dbReference type="NCBI Taxonomy" id="1054550"/>
    <lineage>
        <taxon>Bacteria</taxon>
        <taxon>Bacillati</taxon>
        <taxon>Actinomycetota</taxon>
        <taxon>Actinomycetes</taxon>
        <taxon>Micrococcales</taxon>
        <taxon>Luteimicrobium</taxon>
    </lineage>
</organism>
<reference evidence="4" key="1">
    <citation type="journal article" date="2019" name="Int. J. Syst. Evol. Microbiol.">
        <title>The Global Catalogue of Microorganisms (GCM) 10K type strain sequencing project: providing services to taxonomists for standard genome sequencing and annotation.</title>
        <authorList>
            <consortium name="The Broad Institute Genomics Platform"/>
            <consortium name="The Broad Institute Genome Sequencing Center for Infectious Disease"/>
            <person name="Wu L."/>
            <person name="Ma J."/>
        </authorList>
    </citation>
    <scope>NUCLEOTIDE SEQUENCE [LARGE SCALE GENOMIC DNA]</scope>
    <source>
        <strain evidence="4">NBRC 106348</strain>
    </source>
</reference>
<evidence type="ECO:0000313" key="4">
    <source>
        <dbReference type="Proteomes" id="UP001157091"/>
    </source>
</evidence>
<dbReference type="Proteomes" id="UP001157091">
    <property type="component" value="Unassembled WGS sequence"/>
</dbReference>
<dbReference type="InterPro" id="IPR039261">
    <property type="entry name" value="FNR_nucleotide-bd"/>
</dbReference>
<dbReference type="PANTHER" id="PTHR30157:SF0">
    <property type="entry name" value="NADPH-DEPENDENT FERRIC-CHELATE REDUCTASE"/>
    <property type="match status" value="1"/>
</dbReference>
<dbReference type="Pfam" id="PF08021">
    <property type="entry name" value="FAD_binding_9"/>
    <property type="match status" value="1"/>
</dbReference>
<dbReference type="InterPro" id="IPR013113">
    <property type="entry name" value="SIP_FAD-bd"/>
</dbReference>
<feature type="domain" description="SIP-like Rossmann fold" evidence="1">
    <location>
        <begin position="99"/>
        <end position="209"/>
    </location>
</feature>
<gene>
    <name evidence="3" type="ORF">GCM10025864_16840</name>
</gene>
<feature type="domain" description="Siderophore-interacting FAD-binding" evidence="2">
    <location>
        <begin position="23"/>
        <end position="83"/>
    </location>
</feature>
<evidence type="ECO:0000313" key="3">
    <source>
        <dbReference type="EMBL" id="GMA23925.1"/>
    </source>
</evidence>
<dbReference type="RefSeq" id="WP_284292829.1">
    <property type="nucleotide sequence ID" value="NZ_BSUK01000001.1"/>
</dbReference>
<dbReference type="Pfam" id="PF04954">
    <property type="entry name" value="SIP"/>
    <property type="match status" value="1"/>
</dbReference>
<dbReference type="Gene3D" id="3.40.50.80">
    <property type="entry name" value="Nucleotide-binding domain of ferredoxin-NADP reductase (FNR) module"/>
    <property type="match status" value="1"/>
</dbReference>
<keyword evidence="4" id="KW-1185">Reference proteome</keyword>
<evidence type="ECO:0000259" key="1">
    <source>
        <dbReference type="Pfam" id="PF04954"/>
    </source>
</evidence>
<dbReference type="PANTHER" id="PTHR30157">
    <property type="entry name" value="FERRIC REDUCTASE, NADPH-DEPENDENT"/>
    <property type="match status" value="1"/>
</dbReference>
<proteinExistence type="predicted"/>
<name>A0ABQ6I296_9MICO</name>
<accession>A0ABQ6I296</accession>
<comment type="caution">
    <text evidence="3">The sequence shown here is derived from an EMBL/GenBank/DDBJ whole genome shotgun (WGS) entry which is preliminary data.</text>
</comment>
<dbReference type="EMBL" id="BSUK01000001">
    <property type="protein sequence ID" value="GMA23925.1"/>
    <property type="molecule type" value="Genomic_DNA"/>
</dbReference>
<dbReference type="Gene3D" id="2.40.30.10">
    <property type="entry name" value="Translation factors"/>
    <property type="match status" value="1"/>
</dbReference>